<dbReference type="RefSeq" id="WP_133040389.1">
    <property type="nucleotide sequence ID" value="NZ_SLWF01000039.1"/>
</dbReference>
<dbReference type="SUPFAM" id="SSF46785">
    <property type="entry name" value="Winged helix' DNA-binding domain"/>
    <property type="match status" value="1"/>
</dbReference>
<comment type="caution">
    <text evidence="2">The sequence shown here is derived from an EMBL/GenBank/DDBJ whole genome shotgun (WGS) entry which is preliminary data.</text>
</comment>
<protein>
    <submittedName>
        <fullName evidence="2">MarR family transcriptional regulator</fullName>
    </submittedName>
</protein>
<evidence type="ECO:0000313" key="3">
    <source>
        <dbReference type="Proteomes" id="UP000294832"/>
    </source>
</evidence>
<proteinExistence type="predicted"/>
<dbReference type="InterPro" id="IPR036390">
    <property type="entry name" value="WH_DNA-bd_sf"/>
</dbReference>
<dbReference type="PANTHER" id="PTHR33164:SF89">
    <property type="entry name" value="MARR FAMILY REGULATORY PROTEIN"/>
    <property type="match status" value="1"/>
</dbReference>
<dbReference type="EMBL" id="SLWF01000039">
    <property type="protein sequence ID" value="TCN78468.1"/>
    <property type="molecule type" value="Genomic_DNA"/>
</dbReference>
<dbReference type="InterPro" id="IPR000835">
    <property type="entry name" value="HTH_MarR-typ"/>
</dbReference>
<dbReference type="Pfam" id="PF01047">
    <property type="entry name" value="MarR"/>
    <property type="match status" value="1"/>
</dbReference>
<dbReference type="PANTHER" id="PTHR33164">
    <property type="entry name" value="TRANSCRIPTIONAL REGULATOR, MARR FAMILY"/>
    <property type="match status" value="1"/>
</dbReference>
<dbReference type="GO" id="GO:0003700">
    <property type="term" value="F:DNA-binding transcription factor activity"/>
    <property type="evidence" value="ECO:0007669"/>
    <property type="project" value="InterPro"/>
</dbReference>
<organism evidence="2 3">
    <name type="scientific">Shewanella fodinae</name>
    <dbReference type="NCBI Taxonomy" id="552357"/>
    <lineage>
        <taxon>Bacteria</taxon>
        <taxon>Pseudomonadati</taxon>
        <taxon>Pseudomonadota</taxon>
        <taxon>Gammaproteobacteria</taxon>
        <taxon>Alteromonadales</taxon>
        <taxon>Shewanellaceae</taxon>
        <taxon>Shewanella</taxon>
    </lineage>
</organism>
<accession>A0A4R2F1L2</accession>
<evidence type="ECO:0000313" key="2">
    <source>
        <dbReference type="EMBL" id="TCN78468.1"/>
    </source>
</evidence>
<feature type="domain" description="HTH marR-type" evidence="1">
    <location>
        <begin position="4"/>
        <end position="136"/>
    </location>
</feature>
<dbReference type="SMART" id="SM00347">
    <property type="entry name" value="HTH_MARR"/>
    <property type="match status" value="1"/>
</dbReference>
<dbReference type="Gene3D" id="1.10.10.10">
    <property type="entry name" value="Winged helix-like DNA-binding domain superfamily/Winged helix DNA-binding domain"/>
    <property type="match status" value="1"/>
</dbReference>
<sequence length="164" mass="18435">MEKYEQLLISLRKIIRAIDLHSKQLSKHSGLTGPQLIVMQKIALLGTPLAKQVAAEINLSPATVTTILDRLEAKGLVIRQRSVEDKRKVHLLLSDAGQTLLQSAPKPLQEHFIKRYQLLEEWEQSQLLSAVERIANMMDAEKLDAAPMLLVGQILSHEDDESSR</sequence>
<dbReference type="Proteomes" id="UP000294832">
    <property type="component" value="Unassembled WGS sequence"/>
</dbReference>
<evidence type="ECO:0000259" key="1">
    <source>
        <dbReference type="PROSITE" id="PS50995"/>
    </source>
</evidence>
<reference evidence="2 3" key="1">
    <citation type="submission" date="2019-03" db="EMBL/GenBank/DDBJ databases">
        <title>Freshwater and sediment microbial communities from various areas in North America, analyzing microbe dynamics in response to fracking.</title>
        <authorList>
            <person name="Lamendella R."/>
        </authorList>
    </citation>
    <scope>NUCLEOTIDE SEQUENCE [LARGE SCALE GENOMIC DNA]</scope>
    <source>
        <strain evidence="2 3">74A</strain>
    </source>
</reference>
<keyword evidence="3" id="KW-1185">Reference proteome</keyword>
<dbReference type="PROSITE" id="PS50995">
    <property type="entry name" value="HTH_MARR_2"/>
    <property type="match status" value="1"/>
</dbReference>
<dbReference type="OrthoDB" id="7502947at2"/>
<dbReference type="InterPro" id="IPR039422">
    <property type="entry name" value="MarR/SlyA-like"/>
</dbReference>
<dbReference type="InterPro" id="IPR036388">
    <property type="entry name" value="WH-like_DNA-bd_sf"/>
</dbReference>
<dbReference type="GO" id="GO:0006950">
    <property type="term" value="P:response to stress"/>
    <property type="evidence" value="ECO:0007669"/>
    <property type="project" value="TreeGrafter"/>
</dbReference>
<name>A0A4R2F1L2_9GAMM</name>
<gene>
    <name evidence="2" type="ORF">EDC91_1392</name>
</gene>
<dbReference type="AlphaFoldDB" id="A0A4R2F1L2"/>